<evidence type="ECO:0000256" key="2">
    <source>
        <dbReference type="ARBA" id="ARBA00022540"/>
    </source>
</evidence>
<dbReference type="SMART" id="SM00088">
    <property type="entry name" value="PINT"/>
    <property type="match status" value="1"/>
</dbReference>
<dbReference type="EMBL" id="JAWIZZ010000041">
    <property type="protein sequence ID" value="KAK5780412.1"/>
    <property type="molecule type" value="Genomic_DNA"/>
</dbReference>
<dbReference type="GO" id="GO:0003743">
    <property type="term" value="F:translation initiation factor activity"/>
    <property type="evidence" value="ECO:0007669"/>
    <property type="project" value="UniProtKB-KW"/>
</dbReference>
<dbReference type="GO" id="GO:0031369">
    <property type="term" value="F:translation initiation factor binding"/>
    <property type="evidence" value="ECO:0007669"/>
    <property type="project" value="InterPro"/>
</dbReference>
<dbReference type="InterPro" id="IPR027516">
    <property type="entry name" value="EIF3C"/>
</dbReference>
<evidence type="ECO:0000313" key="7">
    <source>
        <dbReference type="Proteomes" id="UP001306508"/>
    </source>
</evidence>
<organism evidence="6 7">
    <name type="scientific">Arxiozyma heterogenica</name>
    <dbReference type="NCBI Taxonomy" id="278026"/>
    <lineage>
        <taxon>Eukaryota</taxon>
        <taxon>Fungi</taxon>
        <taxon>Dikarya</taxon>
        <taxon>Ascomycota</taxon>
        <taxon>Saccharomycotina</taxon>
        <taxon>Saccharomycetes</taxon>
        <taxon>Saccharomycetales</taxon>
        <taxon>Saccharomycetaceae</taxon>
        <taxon>Arxiozyma</taxon>
    </lineage>
</organism>
<dbReference type="Pfam" id="PF05470">
    <property type="entry name" value="eIF-3c_N"/>
    <property type="match status" value="2"/>
</dbReference>
<feature type="domain" description="PCI" evidence="5">
    <location>
        <begin position="658"/>
        <end position="834"/>
    </location>
</feature>
<dbReference type="GO" id="GO:0003723">
    <property type="term" value="F:RNA binding"/>
    <property type="evidence" value="ECO:0007669"/>
    <property type="project" value="InterPro"/>
</dbReference>
<gene>
    <name evidence="6" type="ORF">RI543_002169</name>
</gene>
<evidence type="ECO:0000259" key="5">
    <source>
        <dbReference type="PROSITE" id="PS50250"/>
    </source>
</evidence>
<evidence type="ECO:0000256" key="1">
    <source>
        <dbReference type="ARBA" id="ARBA00022490"/>
    </source>
</evidence>
<dbReference type="PANTHER" id="PTHR13937">
    <property type="entry name" value="EUKARYOTIC TRANSLATION INITATION FACTOR 3, SUBUNIT 8 EIF3S8 -RELATED"/>
    <property type="match status" value="1"/>
</dbReference>
<dbReference type="AlphaFoldDB" id="A0AAN7WRC9"/>
<feature type="region of interest" description="Disordered" evidence="4">
    <location>
        <begin position="1"/>
        <end position="126"/>
    </location>
</feature>
<dbReference type="InterPro" id="IPR008905">
    <property type="entry name" value="EIF3C_N_dom"/>
</dbReference>
<sequence>MSRFFAASTYNDDDDFGGLSSSSDEESLRSISSDSSMDLSSSEDSDDSFFNDSDESESSDEGGRNYDDDSDSKPYGPDWFKKSQYRKGPPQNKFLKSVESSDESNLSSDNDGQWDSDMDNDESGKKVVKSARDKLLDEMKTILNYISKAGIDQSNSTQLLDNFDLLLRLQIRSIQQNFGTPPIFIETLIKYNEFIKDLDSKEDDLQFDNKSVAKAYNVLKQRVKKSIKENQQFINEDGTVAISAMEATISQVPLLSGSGATNLISAQTTTSGNFQDLLENTSSGNYFETLQAVIDSRGKKNVQSSDLISVLNGLLNIENISAYQKIMTYLTLIPIRLESSQQLSYQPIDQWNETFVTVANFMSLLEENISKYHVSEFAKYNDNLPVEPEPVNGVVPILGSIFAFVERLDDEFNKSLLNTDPHSSDYLLRLKDETKLYTLLIRVQLYLEKVYLEKHPLALNRIIIKRLNHIYYKSQPIAFKLEKLVWKNISYSSSSIIAFSEDKDYVTNLINTLIECIASNIEASKKSNEVNNFATDVEDDIIRSNLFKIYYHALNLTYDFTEIKQMLITLNVNKVRSQSTSTSLQILFNRVVVQLGLCAFKSSLIEECHEVLNELLSSSHLREILGQQSLQRILHHQSTIGNNNTNINLIATEQCLPYHKHINLDLVDIVFMTCSLIIEVPQITAFYSGIKIKKTPYTARSIRRILEHFDKQNYQPPAESSRDLIIFSAKAMQSGDWAKCYEYLLKIKVWNQLLNHEEILENLQKRIKLESLKTYLFTYKRFYSNISIKQLSDRFQLPEDTILEEIPKVLKNMEITSIKLNDSNDFIVFDKTDEITKLEEVAIKLNKEYKITKERLFPPRH</sequence>
<dbReference type="PROSITE" id="PS50250">
    <property type="entry name" value="PCI"/>
    <property type="match status" value="1"/>
</dbReference>
<keyword evidence="7" id="KW-1185">Reference proteome</keyword>
<dbReference type="Proteomes" id="UP001306508">
    <property type="component" value="Unassembled WGS sequence"/>
</dbReference>
<comment type="caution">
    <text evidence="6">The sequence shown here is derived from an EMBL/GenBank/DDBJ whole genome shotgun (WGS) entry which is preliminary data.</text>
</comment>
<proteinExistence type="predicted"/>
<feature type="compositionally biased region" description="Low complexity" evidence="4">
    <location>
        <begin position="29"/>
        <end position="40"/>
    </location>
</feature>
<dbReference type="InterPro" id="IPR000717">
    <property type="entry name" value="PCI_dom"/>
</dbReference>
<keyword evidence="3" id="KW-0648">Protein biosynthesis</keyword>
<keyword evidence="2" id="KW-0396">Initiation factor</keyword>
<dbReference type="GO" id="GO:0005852">
    <property type="term" value="C:eukaryotic translation initiation factor 3 complex"/>
    <property type="evidence" value="ECO:0007669"/>
    <property type="project" value="InterPro"/>
</dbReference>
<keyword evidence="1" id="KW-0963">Cytoplasm</keyword>
<protein>
    <recommendedName>
        <fullName evidence="5">PCI domain-containing protein</fullName>
    </recommendedName>
</protein>
<feature type="compositionally biased region" description="Acidic residues" evidence="4">
    <location>
        <begin position="41"/>
        <end position="60"/>
    </location>
</feature>
<feature type="compositionally biased region" description="Acidic residues" evidence="4">
    <location>
        <begin position="112"/>
        <end position="121"/>
    </location>
</feature>
<name>A0AAN7WRC9_9SACH</name>
<evidence type="ECO:0000256" key="4">
    <source>
        <dbReference type="SAM" id="MobiDB-lite"/>
    </source>
</evidence>
<evidence type="ECO:0000256" key="3">
    <source>
        <dbReference type="ARBA" id="ARBA00022917"/>
    </source>
</evidence>
<evidence type="ECO:0000313" key="6">
    <source>
        <dbReference type="EMBL" id="KAK5780412.1"/>
    </source>
</evidence>
<dbReference type="PANTHER" id="PTHR13937:SF0">
    <property type="entry name" value="EUKARYOTIC TRANSLATION INITIATION FACTOR 3 SUBUNIT C-RELATED"/>
    <property type="match status" value="1"/>
</dbReference>
<reference evidence="7" key="1">
    <citation type="submission" date="2023-07" db="EMBL/GenBank/DDBJ databases">
        <title>A draft genome of Kazachstania heterogenica Y-27499.</title>
        <authorList>
            <person name="Donic C."/>
            <person name="Kralova J.S."/>
            <person name="Fidel L."/>
            <person name="Ben-Dor S."/>
            <person name="Jung S."/>
        </authorList>
    </citation>
    <scope>NUCLEOTIDE SEQUENCE [LARGE SCALE GENOMIC DNA]</scope>
    <source>
        <strain evidence="7">Y27499</strain>
    </source>
</reference>
<accession>A0AAN7WRC9</accession>